<sequence>MANMTNLDRLIINELLDHGVFTTTPLTAATQQSRAAIAELKKPSVQQRIGNYFKNLLGLALDNFQENLLLLTGTAKLNPMQVHVLLAIVKTVINEPELQGKGGDRAVATQKIVRQVHSEVTELDEREILRLIDSLFVKRFGLFTPDRLEEDQENTPAEIDDYWEVSPDFNEFAQNLVNHLTQSAPANDLNELQQVNRVLLAEQFMSPKTNPQTWPLLVAHKEEIADQWHQGGRFILEVGDHYALLLDSQRQPSVAKPYLVALTVAHELGAGVQADELTPTIKAATEALFPGFTIQPSQVKAALIENDLMSDQDDYWVPTPIVARFLVETDEQSEGET</sequence>
<evidence type="ECO:0000313" key="4">
    <source>
        <dbReference type="Proteomes" id="UP000284716"/>
    </source>
</evidence>
<dbReference type="AlphaFoldDB" id="A0A422LV27"/>
<gene>
    <name evidence="1" type="ORF">FAM18157_00720</name>
    <name evidence="2" type="ORF">FAM6012_00758</name>
</gene>
<comment type="caution">
    <text evidence="2">The sequence shown here is derived from an EMBL/GenBank/DDBJ whole genome shotgun (WGS) entry which is preliminary data.</text>
</comment>
<reference evidence="3 4" key="1">
    <citation type="journal article" date="2018" name="Front. Microbiol.">
        <title>Conversion of Methionine to Cysteine in Lactobacillus paracasei Depends on the Highly Mobile cysK-ctl-cysE Gene Cluster.</title>
        <authorList>
            <person name="Wuthrich D."/>
            <person name="Irmler S."/>
            <person name="Berthoud H."/>
            <person name="Guggenbuhl B."/>
            <person name="Eugster E."/>
            <person name="Bruggmann R."/>
        </authorList>
    </citation>
    <scope>NUCLEOTIDE SEQUENCE [LARGE SCALE GENOMIC DNA]</scope>
    <source>
        <strain evidence="1 4">FAM18157</strain>
        <strain evidence="2 3">FAM6012</strain>
    </source>
</reference>
<protein>
    <submittedName>
        <fullName evidence="2">Uncharacterized protein</fullName>
    </submittedName>
</protein>
<evidence type="ECO:0000313" key="3">
    <source>
        <dbReference type="Proteomes" id="UP000284123"/>
    </source>
</evidence>
<name>A0A422LV27_LACPA</name>
<dbReference type="EMBL" id="LKGI01000045">
    <property type="protein sequence ID" value="RNE31937.1"/>
    <property type="molecule type" value="Genomic_DNA"/>
</dbReference>
<evidence type="ECO:0000313" key="1">
    <source>
        <dbReference type="EMBL" id="RND83335.1"/>
    </source>
</evidence>
<accession>A0A422LV27</accession>
<dbReference type="Proteomes" id="UP000284716">
    <property type="component" value="Unassembled WGS sequence"/>
</dbReference>
<organism evidence="2 3">
    <name type="scientific">Lacticaseibacillus paracasei</name>
    <name type="common">Lactobacillus paracasei</name>
    <dbReference type="NCBI Taxonomy" id="1597"/>
    <lineage>
        <taxon>Bacteria</taxon>
        <taxon>Bacillati</taxon>
        <taxon>Bacillota</taxon>
        <taxon>Bacilli</taxon>
        <taxon>Lactobacillales</taxon>
        <taxon>Lactobacillaceae</taxon>
        <taxon>Lacticaseibacillus</taxon>
    </lineage>
</organism>
<evidence type="ECO:0000313" key="2">
    <source>
        <dbReference type="EMBL" id="RNE31937.1"/>
    </source>
</evidence>
<proteinExistence type="predicted"/>
<dbReference type="Proteomes" id="UP000284123">
    <property type="component" value="Unassembled WGS sequence"/>
</dbReference>
<dbReference type="RefSeq" id="WP_003602090.1">
    <property type="nucleotide sequence ID" value="NZ_AQVS01000006.1"/>
</dbReference>
<dbReference type="EMBL" id="LKFS01000031">
    <property type="protein sequence ID" value="RND83335.1"/>
    <property type="molecule type" value="Genomic_DNA"/>
</dbReference>